<protein>
    <recommendedName>
        <fullName evidence="3">Non-specific serine/threonine protein kinase</fullName>
    </recommendedName>
</protein>
<keyword evidence="2" id="KW-1185">Reference proteome</keyword>
<accession>A0ABR2L386</accession>
<gene>
    <name evidence="1" type="ORF">M9Y10_000047</name>
</gene>
<proteinExistence type="predicted"/>
<name>A0ABR2L386_9EUKA</name>
<sequence>MENFDLFIDTIQDFPYPTDATLDIFEDILVFSVNSLLQSKVDYLINYLIHYLEFFLKSNQQNSYLICRFLSILHLIRPQITSLRYSELIEEIAFQYLEKTNGNSCKLAFIVIVDHFSICLPANQNKIENLFSWIFQQIDQSTLNISEVDIDLILLIVQSLKHIFDISDLKTAKEIIIKLIDSFLKFIDAALCYKNSPNMNILISKILKLVARFIECSKTISPESLTILIKLQNTIKDSIEDSHVFQNYLLCLCFLLSFDENNRPTELIKFFILVILNNMHLFVYPPFNKRRCILQFITSLSQYTDNIKTKTASTYQNIMPSIWPMIGNYHIKTVRQATTIIQSLLTSEILRDKLTCEFLNQIISSFELMYIDYKMFDFHQKQAQFDSDSWIDSNHHLIHLFFLVLSHDVPQRADSGFFLIMSRLFKYISFLVDQIGLITHPKSPDPTISIVFLSQVSQRDFVDRTMIIFEKFSKILSLLNSNILHPILHENIKYILPDKSYHIYHKKLHQLILKTIKDPNAYFLSFFSNISMKFELIFMPKAQPNLLDITRFAFIEAFLSENYQYIPNNSATANINTISKIKPNTNSNQKPTIQNFNSSNSGKIPLSSTTINSISYDLFRFVLKGIHSKDIMIIELLVTIFHSISQNCKIQRLSCFLSLIKQYQNELSYSITFLSEDPNLQLLLSLFALFLFPLLCQVPMKSVEYWTNLFIPAIESDAHSLTALRFFCNSTLRTFVQLMQQLRRQMKIKLINKLITSLPRLNRKEINYPRSLLSKIPDYTSDNLTIIDDPKSSHTLVLIGDYYIFADYIFNRSIKKKANPTTEDFNFLLLCMKYLIIKESFYYCSTSKFLTDVTAFISKLSPNLLNDDQNEIIHSINQLEEPKIYSFLFLKFRYLSNNKFNYKIERPEIFIEYLIQLLHSISTASTALSIINELLYQIPLSSFYVRLNYILISAASNDVNGCRKVIENHFLIQTINTPEEQKIAIELCSQYNKFSTQYSKQIRKVSLIGMKHYLTKFAMTNSTVEYRNQLIKDLPQIITKNKIADVLQFLFLFPFKDFPDPVSFVNKLIDALSTIQLKNVMKEVQLLMKDIRIQESPTYSLSIAKFCIKAILHFLVEIEESQPSLWEKFLITLRNDKFKQLLPFLLKYSKKLVKFKSLPTELLNIFGTSNKLPQFSCQLEDLLLLKFEIIYSPIKITTDLVNFIHTMLTNVIQKLSKQLIIPYTQQLFSIIKEVYSKNPVLTPELTRCVYISVEITLSPHLYAIPLSFPIENLVEELPELSYQILISKLKKSFSIDVIFLFCKLFINQNSNKFRSHCISNIENNLSKIFIYLESLSKNEFDFVLSTVLLNMEKVVNEIINEKELIKIQSISIGFFDKLQNRGNIFYFKPSLLYGFLEIFLPMKFVKQYTENSDLLYIFQNEILPLILSVPRIFYHLVFLNKIVKFMSEFPSISIREQIFKNIENMSADNAYEKSFILAIVYEYYKNFHADEEIELSVDFSSFSNKPSFPAVLLNYTATSIGLLKGVNLIDAGDCKTLFLLPHSHALGIKLKLVDLSTCFTLSRIVNISKILFSIDPAILDQKEITNKTILFFEKMPLVVPSSIRSFLAIGKNLRYYELNNRRFKQFIIQFFTANVTTVHQRPDKFSIYYMPYFFKGLLEQDQIHDRAFELCIFCSVMLLTKKFDQQLPVGQLLPSIIESLLPKVNKDLIDGKLMDQIQDNLTYYKLSSSEANKDSSFGDSMNMKLLMQLTSTLSEVLFKKKYISDLPNWFFSACLSPSIFFSSSYYTLLFPVYITAVQSCSKYDKMKTAFELTNQISIYYQNIIKSPKLKSPFASVAQWLNDVHKANENKILDKEELQLQKLLEALLPVNCEQMIFTLSTIKQPINPYALKLLEKTFKEEGFLQLKNICSNNPIAKLVYASKSSNIYKDLFVFDWFSIDQDYHLIIFLKFLFDEKLMNIIDEMNVDDLKSFASTAINQIEKKYPQFTNFVNFYMSIFPNSTLAQSFWPSSSHLFLESPLPYQSFLTNTSYLNQINFPEDALGILKLKVPELSTAVSFHQLSSYKAAQYYYQKEMYENGDKTYFFALNELRKVSFNLSLFLAPDLYERLISKTESNKPNINLPFIKDYNGKFIKENLTTFSSHVYLPFLMNSSIYEEVYHLLDCLQKRIAPKPQTLCNYNLMRTLDKQNMMASSLAWQLTIYQELKNSLAADSAAATISSSSTTSSTVTPTPAASIAVVEDLIRKSRILLCRILMRCGAIQSSMKQLLIGVQGRELSRIAHVSESNIVYLMPFISLIPTPLPNIALLKINCQIYLHDFKSTNSFKSTNLPPFDKLWLSAIVIIHQYYPEMLNLSQFFQRLQSDMSTSTSENLEFYLSLALSVIRKNKNFDAAFKCFETSMLANVEDKNKNLYLRWLPHFLYLFESLPSDFLISLFNRQSSHFLLIAYHSKYCKKIRNESNFDEVMKKIMNTKEGKEINEFETAFKWIKLCKEDILRLSEISQCHIKLYEMLKSNQVDQITDDMISFCLQNPPIFQTKRNFTSLTSFTGFKFPALPQRVMNVSLKADGKEEAMLNFITAKDGGIRNFMLVSPRIYRYTIAEHLFIQCISHYIDHHPSSRTRATFTFYPYVFLLHPDLLMIHLAPSIFHLIPMATQLQLGNYSKLFYDNCKLFEGKMDESPKSMKERREKALDLIFSNKKNNYKDIFLTASENFKINFLVLRQTFISHYAFYSSIRFIFGVSLPFVPSVCIFGDAMRCCIPSFFQFEAQKGKNDENISQIPLTRMFTEFVPNFMIHGTFATTWNTVPEVLANHHQQLRIFLQALVPNETPTENIENIIQNSKKMALQTSEICDKVDTVFPFELFNHLIECSQNSIYSQPLAYSWL</sequence>
<reference evidence="1 2" key="1">
    <citation type="submission" date="2024-04" db="EMBL/GenBank/DDBJ databases">
        <title>Tritrichomonas musculus Genome.</title>
        <authorList>
            <person name="Alves-Ferreira E."/>
            <person name="Grigg M."/>
            <person name="Lorenzi H."/>
            <person name="Galac M."/>
        </authorList>
    </citation>
    <scope>NUCLEOTIDE SEQUENCE [LARGE SCALE GENOMIC DNA]</scope>
    <source>
        <strain evidence="1 2">EAF2021</strain>
    </source>
</reference>
<dbReference type="EMBL" id="JAPFFF010000001">
    <property type="protein sequence ID" value="KAK8897819.1"/>
    <property type="molecule type" value="Genomic_DNA"/>
</dbReference>
<dbReference type="Proteomes" id="UP001470230">
    <property type="component" value="Unassembled WGS sequence"/>
</dbReference>
<evidence type="ECO:0000313" key="1">
    <source>
        <dbReference type="EMBL" id="KAK8897819.1"/>
    </source>
</evidence>
<comment type="caution">
    <text evidence="1">The sequence shown here is derived from an EMBL/GenBank/DDBJ whole genome shotgun (WGS) entry which is preliminary data.</text>
</comment>
<evidence type="ECO:0008006" key="3">
    <source>
        <dbReference type="Google" id="ProtNLM"/>
    </source>
</evidence>
<organism evidence="1 2">
    <name type="scientific">Tritrichomonas musculus</name>
    <dbReference type="NCBI Taxonomy" id="1915356"/>
    <lineage>
        <taxon>Eukaryota</taxon>
        <taxon>Metamonada</taxon>
        <taxon>Parabasalia</taxon>
        <taxon>Tritrichomonadida</taxon>
        <taxon>Tritrichomonadidae</taxon>
        <taxon>Tritrichomonas</taxon>
    </lineage>
</organism>
<evidence type="ECO:0000313" key="2">
    <source>
        <dbReference type="Proteomes" id="UP001470230"/>
    </source>
</evidence>